<evidence type="ECO:0000259" key="8">
    <source>
        <dbReference type="Pfam" id="PF04545"/>
    </source>
</evidence>
<dbReference type="SUPFAM" id="SSF88946">
    <property type="entry name" value="Sigma2 domain of RNA polymerase sigma factors"/>
    <property type="match status" value="1"/>
</dbReference>
<dbReference type="InterPro" id="IPR036388">
    <property type="entry name" value="WH-like_DNA-bd_sf"/>
</dbReference>
<dbReference type="PATRIC" id="fig|38300.4.peg.6716"/>
<evidence type="ECO:0000256" key="1">
    <source>
        <dbReference type="ARBA" id="ARBA00010641"/>
    </source>
</evidence>
<reference evidence="9 10" key="1">
    <citation type="submission" date="2015-08" db="EMBL/GenBank/DDBJ databases">
        <title>Genome sequence of the pristinamycin over-producing bacterium Streptomyces pristinaespiralis HCCB10218.</title>
        <authorList>
            <person name="Tian J."/>
            <person name="Yang J."/>
            <person name="Li L."/>
            <person name="Ruan L."/>
            <person name="Wei W."/>
            <person name="Zheng G."/>
            <person name="Wei Z."/>
            <person name="Yang S."/>
            <person name="Ge M."/>
            <person name="Jiang W."/>
            <person name="Lu Y."/>
        </authorList>
    </citation>
    <scope>NUCLEOTIDE SEQUENCE [LARGE SCALE GENOMIC DNA]</scope>
    <source>
        <strain evidence="9 10">HCCB 10218</strain>
    </source>
</reference>
<evidence type="ECO:0000313" key="9">
    <source>
        <dbReference type="EMBL" id="ALC24729.1"/>
    </source>
</evidence>
<evidence type="ECO:0000256" key="4">
    <source>
        <dbReference type="ARBA" id="ARBA00023125"/>
    </source>
</evidence>
<evidence type="ECO:0000313" key="10">
    <source>
        <dbReference type="Proteomes" id="UP000060513"/>
    </source>
</evidence>
<dbReference type="InterPro" id="IPR013325">
    <property type="entry name" value="RNA_pol_sigma_r2"/>
</dbReference>
<keyword evidence="2 6" id="KW-0805">Transcription regulation</keyword>
<dbReference type="SUPFAM" id="SSF88659">
    <property type="entry name" value="Sigma3 and sigma4 domains of RNA polymerase sigma factors"/>
    <property type="match status" value="1"/>
</dbReference>
<dbReference type="Gene3D" id="1.10.10.10">
    <property type="entry name" value="Winged helix-like DNA-binding domain superfamily/Winged helix DNA-binding domain"/>
    <property type="match status" value="1"/>
</dbReference>
<evidence type="ECO:0000259" key="7">
    <source>
        <dbReference type="Pfam" id="PF04542"/>
    </source>
</evidence>
<dbReference type="KEGG" id="spri:SPRI_6423"/>
<dbReference type="PROSITE" id="PS01063">
    <property type="entry name" value="SIGMA70_ECF"/>
    <property type="match status" value="1"/>
</dbReference>
<dbReference type="GO" id="GO:0006352">
    <property type="term" value="P:DNA-templated transcription initiation"/>
    <property type="evidence" value="ECO:0007669"/>
    <property type="project" value="InterPro"/>
</dbReference>
<dbReference type="PANTHER" id="PTHR43133:SF62">
    <property type="entry name" value="RNA POLYMERASE SIGMA FACTOR SIGZ"/>
    <property type="match status" value="1"/>
</dbReference>
<evidence type="ECO:0000256" key="5">
    <source>
        <dbReference type="ARBA" id="ARBA00023163"/>
    </source>
</evidence>
<dbReference type="InterPro" id="IPR013324">
    <property type="entry name" value="RNA_pol_sigma_r3/r4-like"/>
</dbReference>
<evidence type="ECO:0000256" key="2">
    <source>
        <dbReference type="ARBA" id="ARBA00023015"/>
    </source>
</evidence>
<sequence length="204" mass="23135">MSTITRPRDHLRPPAEERQQEAELTRGLFAADERVFATIYRQWSPLVRTMATRTLGDAREAEDVTQLVFLAAWRGRSGFRPDKGPLGAWLVGITRRKIVDALAARTRRLRLIDAAADASTATALRRGDAGPDSVLDRVLLADEISRLPLPQRQVLRMAFYEDLTQRQISERTGLPLGTVKSHARRGLHRLRHRIEQNRPSDTDE</sequence>
<dbReference type="Pfam" id="PF04545">
    <property type="entry name" value="Sigma70_r4"/>
    <property type="match status" value="1"/>
</dbReference>
<name>A0A0M3QKB3_STRPR</name>
<gene>
    <name evidence="9" type="ORF">SPRI_6423</name>
</gene>
<comment type="similarity">
    <text evidence="1 6">Belongs to the sigma-70 factor family. ECF subfamily.</text>
</comment>
<dbReference type="Pfam" id="PF04542">
    <property type="entry name" value="Sigma70_r2"/>
    <property type="match status" value="1"/>
</dbReference>
<dbReference type="OrthoDB" id="5243766at2"/>
<dbReference type="InterPro" id="IPR039425">
    <property type="entry name" value="RNA_pol_sigma-70-like"/>
</dbReference>
<dbReference type="CDD" id="cd06171">
    <property type="entry name" value="Sigma70_r4"/>
    <property type="match status" value="1"/>
</dbReference>
<dbReference type="Gene3D" id="1.10.1740.10">
    <property type="match status" value="1"/>
</dbReference>
<dbReference type="GO" id="GO:0016987">
    <property type="term" value="F:sigma factor activity"/>
    <property type="evidence" value="ECO:0007669"/>
    <property type="project" value="UniProtKB-KW"/>
</dbReference>
<dbReference type="AlphaFoldDB" id="A0A0M3QKB3"/>
<dbReference type="PANTHER" id="PTHR43133">
    <property type="entry name" value="RNA POLYMERASE ECF-TYPE SIGMA FACTO"/>
    <property type="match status" value="1"/>
</dbReference>
<dbReference type="EMBL" id="CP011340">
    <property type="protein sequence ID" value="ALC24729.1"/>
    <property type="molecule type" value="Genomic_DNA"/>
</dbReference>
<accession>A0A0M3QKB3</accession>
<dbReference type="InterPro" id="IPR007630">
    <property type="entry name" value="RNA_pol_sigma70_r4"/>
</dbReference>
<proteinExistence type="inferred from homology"/>
<feature type="domain" description="RNA polymerase sigma-70 region 2" evidence="7">
    <location>
        <begin position="39"/>
        <end position="107"/>
    </location>
</feature>
<dbReference type="RefSeq" id="WP_005320556.1">
    <property type="nucleotide sequence ID" value="NZ_CP011340.1"/>
</dbReference>
<protein>
    <recommendedName>
        <fullName evidence="6">RNA polymerase sigma factor</fullName>
    </recommendedName>
</protein>
<dbReference type="InterPro" id="IPR000838">
    <property type="entry name" value="RNA_pol_sigma70_ECF_CS"/>
</dbReference>
<feature type="domain" description="RNA polymerase sigma-70 region 4" evidence="8">
    <location>
        <begin position="145"/>
        <end position="192"/>
    </location>
</feature>
<dbReference type="GeneID" id="97232529"/>
<dbReference type="InterPro" id="IPR014284">
    <property type="entry name" value="RNA_pol_sigma-70_dom"/>
</dbReference>
<dbReference type="Proteomes" id="UP000060513">
    <property type="component" value="Chromosome"/>
</dbReference>
<evidence type="ECO:0000256" key="6">
    <source>
        <dbReference type="RuleBase" id="RU000716"/>
    </source>
</evidence>
<keyword evidence="3 6" id="KW-0731">Sigma factor</keyword>
<evidence type="ECO:0000256" key="3">
    <source>
        <dbReference type="ARBA" id="ARBA00023082"/>
    </source>
</evidence>
<dbReference type="STRING" id="38300.SPRI_6423"/>
<keyword evidence="4 6" id="KW-0238">DNA-binding</keyword>
<organism evidence="9">
    <name type="scientific">Streptomyces pristinaespiralis</name>
    <dbReference type="NCBI Taxonomy" id="38300"/>
    <lineage>
        <taxon>Bacteria</taxon>
        <taxon>Bacillati</taxon>
        <taxon>Actinomycetota</taxon>
        <taxon>Actinomycetes</taxon>
        <taxon>Kitasatosporales</taxon>
        <taxon>Streptomycetaceae</taxon>
        <taxon>Streptomyces</taxon>
    </lineage>
</organism>
<dbReference type="OMA" id="AAPMTWM"/>
<dbReference type="InterPro" id="IPR007627">
    <property type="entry name" value="RNA_pol_sigma70_r2"/>
</dbReference>
<dbReference type="NCBIfam" id="TIGR02937">
    <property type="entry name" value="sigma70-ECF"/>
    <property type="match status" value="1"/>
</dbReference>
<dbReference type="GO" id="GO:0003677">
    <property type="term" value="F:DNA binding"/>
    <property type="evidence" value="ECO:0007669"/>
    <property type="project" value="UniProtKB-KW"/>
</dbReference>
<keyword evidence="5 6" id="KW-0804">Transcription</keyword>